<dbReference type="EMBL" id="JAWDIE010000001">
    <property type="protein sequence ID" value="MEJ7137010.1"/>
    <property type="molecule type" value="Genomic_DNA"/>
</dbReference>
<keyword evidence="2" id="KW-1185">Reference proteome</keyword>
<accession>A0ACC6NYH0</accession>
<evidence type="ECO:0000313" key="2">
    <source>
        <dbReference type="Proteomes" id="UP001364695"/>
    </source>
</evidence>
<proteinExistence type="predicted"/>
<protein>
    <submittedName>
        <fullName evidence="1">Protein-methionine-sulfoxide reductase catalytic subunit MsrP</fullName>
        <ecNumber evidence="1">1.8.5.-</ecNumber>
    </submittedName>
</protein>
<comment type="caution">
    <text evidence="1">The sequence shown here is derived from an EMBL/GenBank/DDBJ whole genome shotgun (WGS) entry which is preliminary data.</text>
</comment>
<keyword evidence="1" id="KW-0560">Oxidoreductase</keyword>
<evidence type="ECO:0000313" key="1">
    <source>
        <dbReference type="EMBL" id="MEJ7137010.1"/>
    </source>
</evidence>
<dbReference type="Proteomes" id="UP001364695">
    <property type="component" value="Unassembled WGS sequence"/>
</dbReference>
<dbReference type="EC" id="1.8.5.-" evidence="1"/>
<sequence length="327" mass="36345">MSRHSQRFDHPVPSEITPPDVYLNRRQWMQGAALTGLGGALGGLALPAHAMVTPPGVNKPLPGADSKVPGARVDAKPTPYKDVSTYNNYYEFSTDKSQPARLAGTLKTEPWTVSIEGLVKKPMKMGIDELLKLAPMEERIYRLRCVEAWSMVVPWVGYSLSSLIDHVQPLGSAKYIEFVTLADKAQMPGLSSGVLEWPYREGLRMDEARHPLTLLTFGLYGEVLPKQNGAPLRVIVPWKYGFKSAKSLVAIRFLEAMPTSSWMRSAPSEYGFYANVNPQVDHPRWSQSSERPIGGGLFAKRQATQMFNGYGPQVASLYAGMDLRHYF</sequence>
<organism evidence="1 2">
    <name type="scientific">Amphibiibacter pelophylacis</name>
    <dbReference type="NCBI Taxonomy" id="1799477"/>
    <lineage>
        <taxon>Bacteria</taxon>
        <taxon>Pseudomonadati</taxon>
        <taxon>Pseudomonadota</taxon>
        <taxon>Betaproteobacteria</taxon>
        <taxon>Burkholderiales</taxon>
        <taxon>Sphaerotilaceae</taxon>
        <taxon>Amphibiibacter</taxon>
    </lineage>
</organism>
<name>A0ACC6NYH0_9BURK</name>
<reference evidence="1" key="1">
    <citation type="submission" date="2023-10" db="EMBL/GenBank/DDBJ databases">
        <title>Amphibacter perezi, gen. nov., sp. nov. a novel taxa of the family Comamonadaceae, class Betaproteobacteria isolated from the skin microbiota of Pelophylax perezi from different populations.</title>
        <authorList>
            <person name="Costa S."/>
            <person name="Proenca D.N."/>
            <person name="Lopes I."/>
            <person name="Morais P.V."/>
        </authorList>
    </citation>
    <scope>NUCLEOTIDE SEQUENCE</scope>
    <source>
        <strain evidence="1">SL12-8</strain>
    </source>
</reference>
<gene>
    <name evidence="1" type="primary">msrP</name>
    <name evidence="1" type="ORF">RV045_01005</name>
</gene>